<feature type="transmembrane region" description="Helical" evidence="1">
    <location>
        <begin position="337"/>
        <end position="355"/>
    </location>
</feature>
<feature type="transmembrane region" description="Helical" evidence="1">
    <location>
        <begin position="202"/>
        <end position="221"/>
    </location>
</feature>
<sequence>MSIEASGQITVADRDPSRAHWMELFFDLIFVALVGQLAHPLHDHPSIAGLLLFTALFASVWWSWVNLTFTVNVMPWLSRRQLALVMLAAMFAVGAIAVAAPEATGERAWLFAAGNAALRLVLLGLWITQSWGSGAASRTRLLVYNGVTAVLWFVSIWLPSPWMFALWGLSIVVEVTLLVTSSSNWAARVLPRMNTEHLSERFGLLVVIVLGESVLSTVGALNESWNLPAGIVGMLGLATISLLAWSFFMYGTDAMRVGLDELREAGDFRAIRDTVGFLPFLIVVGVTAVSGALDSAIQHPDEPLPQASAIALCGGIAIFYGTNAIISLRFGRPLSTVLGWAIPALVLTIALGVAASVVDAAYAMAGAVTVLVVIVATSEIANRRKRLSAPA</sequence>
<evidence type="ECO:0000256" key="1">
    <source>
        <dbReference type="SAM" id="Phobius"/>
    </source>
</evidence>
<dbReference type="RefSeq" id="WP_129231010.1">
    <property type="nucleotide sequence ID" value="NZ_SDPO01000002.1"/>
</dbReference>
<feature type="transmembrane region" description="Helical" evidence="1">
    <location>
        <begin position="361"/>
        <end position="381"/>
    </location>
</feature>
<dbReference type="PANTHER" id="PTHR36840">
    <property type="entry name" value="BLL5714 PROTEIN"/>
    <property type="match status" value="1"/>
</dbReference>
<feature type="transmembrane region" description="Helical" evidence="1">
    <location>
        <begin position="81"/>
        <end position="101"/>
    </location>
</feature>
<dbReference type="Proteomes" id="UP000292935">
    <property type="component" value="Unassembled WGS sequence"/>
</dbReference>
<dbReference type="AlphaFoldDB" id="A0A4Q2JRJ1"/>
<evidence type="ECO:0000313" key="3">
    <source>
        <dbReference type="Proteomes" id="UP000292935"/>
    </source>
</evidence>
<keyword evidence="3" id="KW-1185">Reference proteome</keyword>
<organism evidence="2 3">
    <name type="scientific">Agromyces fucosus</name>
    <dbReference type="NCBI Taxonomy" id="41985"/>
    <lineage>
        <taxon>Bacteria</taxon>
        <taxon>Bacillati</taxon>
        <taxon>Actinomycetota</taxon>
        <taxon>Actinomycetes</taxon>
        <taxon>Micrococcales</taxon>
        <taxon>Microbacteriaceae</taxon>
        <taxon>Agromyces</taxon>
    </lineage>
</organism>
<feature type="transmembrane region" description="Helical" evidence="1">
    <location>
        <begin position="164"/>
        <end position="181"/>
    </location>
</feature>
<feature type="transmembrane region" description="Helical" evidence="1">
    <location>
        <begin position="24"/>
        <end position="41"/>
    </location>
</feature>
<dbReference type="Pfam" id="PF06772">
    <property type="entry name" value="LtrA"/>
    <property type="match status" value="1"/>
</dbReference>
<dbReference type="EMBL" id="SDPO01000002">
    <property type="protein sequence ID" value="RXZ48678.1"/>
    <property type="molecule type" value="Genomic_DNA"/>
</dbReference>
<protein>
    <submittedName>
        <fullName evidence="2">Low temperature requirement protein A</fullName>
    </submittedName>
</protein>
<feature type="transmembrane region" description="Helical" evidence="1">
    <location>
        <begin position="309"/>
        <end position="330"/>
    </location>
</feature>
<reference evidence="2 3" key="1">
    <citation type="submission" date="2019-01" db="EMBL/GenBank/DDBJ databases">
        <authorList>
            <person name="Li J."/>
        </authorList>
    </citation>
    <scope>NUCLEOTIDE SEQUENCE [LARGE SCALE GENOMIC DNA]</scope>
    <source>
        <strain evidence="2 3">CCUG 35506</strain>
    </source>
</reference>
<dbReference type="PANTHER" id="PTHR36840:SF1">
    <property type="entry name" value="BLL5714 PROTEIN"/>
    <property type="match status" value="1"/>
</dbReference>
<feature type="transmembrane region" description="Helical" evidence="1">
    <location>
        <begin position="227"/>
        <end position="250"/>
    </location>
</feature>
<dbReference type="OrthoDB" id="7698234at2"/>
<keyword evidence="1" id="KW-0472">Membrane</keyword>
<comment type="caution">
    <text evidence="2">The sequence shown here is derived from an EMBL/GenBank/DDBJ whole genome shotgun (WGS) entry which is preliminary data.</text>
</comment>
<dbReference type="InterPro" id="IPR010640">
    <property type="entry name" value="Low_temperature_requirement_A"/>
</dbReference>
<feature type="transmembrane region" description="Helical" evidence="1">
    <location>
        <begin position="47"/>
        <end position="69"/>
    </location>
</feature>
<feature type="transmembrane region" description="Helical" evidence="1">
    <location>
        <begin position="141"/>
        <end position="158"/>
    </location>
</feature>
<proteinExistence type="predicted"/>
<keyword evidence="1" id="KW-1133">Transmembrane helix</keyword>
<feature type="transmembrane region" description="Helical" evidence="1">
    <location>
        <begin position="270"/>
        <end position="289"/>
    </location>
</feature>
<feature type="transmembrane region" description="Helical" evidence="1">
    <location>
        <begin position="107"/>
        <end position="129"/>
    </location>
</feature>
<accession>A0A4Q2JRJ1</accession>
<evidence type="ECO:0000313" key="2">
    <source>
        <dbReference type="EMBL" id="RXZ48678.1"/>
    </source>
</evidence>
<gene>
    <name evidence="2" type="ORF">ESP57_06680</name>
</gene>
<keyword evidence="1" id="KW-0812">Transmembrane</keyword>
<name>A0A4Q2JRJ1_9MICO</name>